<dbReference type="EMBL" id="CAEZZY010000105">
    <property type="protein sequence ID" value="CAB4783236.1"/>
    <property type="molecule type" value="Genomic_DNA"/>
</dbReference>
<sequence length="499" mass="54440">MRKFSLAATLLALVLGLLGIAAAPAAEDKESFFPASIQRENIDDKIFSTGETAGFNFSSLRQSPDKVCASTADPNCNFNDAKWGVKTILAAPILTLCTAAENEDCIETIEISHGGGGFKNLVFEKYVEGGTCDATAAAGCVFPPDPSKRLPRGGKLSVWSEVIDGKVQELKYLVSYMYTMNYDDVNKYFVINNVNLAIRPMKEINSTRWDSLWFENGKSGIQYDFPVNTELKATLHLSNQVVGWFKARMQDVGVEISTFSPRNNRVVISGKAVTVPIFAVKRLATALTPQEKDFIQYLGVVKGVNNGDPGDPRIFEYIDYWRGQLNDVAAYTNTNWIFESTRWTSENKCLKATDRVLGIVSTNSMGYDGNPPKFVDGSLNYRVSGFHFGPDGKTPNLGTYDLVLRSDAARCLYGFSSAPVSATVSISGADGTQNVATTVVSEKNGWLKMKAAGFTFSEKNIKVKLTQGSKSTITCVKGKTTKNVSAVSPKCPAGYKKKV</sequence>
<dbReference type="AlphaFoldDB" id="A0A6J6WI96"/>
<gene>
    <name evidence="1" type="ORF">UFOPK2928_00925</name>
</gene>
<protein>
    <submittedName>
        <fullName evidence="1">Unannotated protein</fullName>
    </submittedName>
</protein>
<reference evidence="1" key="1">
    <citation type="submission" date="2020-05" db="EMBL/GenBank/DDBJ databases">
        <authorList>
            <person name="Chiriac C."/>
            <person name="Salcher M."/>
            <person name="Ghai R."/>
            <person name="Kavagutti S V."/>
        </authorList>
    </citation>
    <scope>NUCLEOTIDE SEQUENCE</scope>
</reference>
<proteinExistence type="predicted"/>
<accession>A0A6J6WI96</accession>
<evidence type="ECO:0000313" key="1">
    <source>
        <dbReference type="EMBL" id="CAB4783236.1"/>
    </source>
</evidence>
<name>A0A6J6WI96_9ZZZZ</name>
<organism evidence="1">
    <name type="scientific">freshwater metagenome</name>
    <dbReference type="NCBI Taxonomy" id="449393"/>
    <lineage>
        <taxon>unclassified sequences</taxon>
        <taxon>metagenomes</taxon>
        <taxon>ecological metagenomes</taxon>
    </lineage>
</organism>